<sequence length="116" mass="13482">MYLRQERYRDFATVSIATLHTFFDWLLSQHRGKGGRKRWGTKHASSLGTYWKVFRLVYERATNAKLVAKMNRSMHKNRAFAKTTLYLSYHTLFACYAPCTDASRMSQSLALIAGSY</sequence>
<dbReference type="EMBL" id="MU005631">
    <property type="protein sequence ID" value="KAF2676663.1"/>
    <property type="molecule type" value="Genomic_DNA"/>
</dbReference>
<evidence type="ECO:0000313" key="1">
    <source>
        <dbReference type="EMBL" id="KAF2676663.1"/>
    </source>
</evidence>
<proteinExistence type="predicted"/>
<dbReference type="OrthoDB" id="3544487at2759"/>
<keyword evidence="2" id="KW-1185">Reference proteome</keyword>
<accession>A0A6G1IFB0</accession>
<name>A0A6G1IFB0_9PLEO</name>
<organism evidence="1 2">
    <name type="scientific">Lentithecium fluviatile CBS 122367</name>
    <dbReference type="NCBI Taxonomy" id="1168545"/>
    <lineage>
        <taxon>Eukaryota</taxon>
        <taxon>Fungi</taxon>
        <taxon>Dikarya</taxon>
        <taxon>Ascomycota</taxon>
        <taxon>Pezizomycotina</taxon>
        <taxon>Dothideomycetes</taxon>
        <taxon>Pleosporomycetidae</taxon>
        <taxon>Pleosporales</taxon>
        <taxon>Massarineae</taxon>
        <taxon>Lentitheciaceae</taxon>
        <taxon>Lentithecium</taxon>
    </lineage>
</organism>
<evidence type="ECO:0000313" key="2">
    <source>
        <dbReference type="Proteomes" id="UP000799291"/>
    </source>
</evidence>
<gene>
    <name evidence="1" type="ORF">K458DRAFT_180019</name>
</gene>
<dbReference type="AlphaFoldDB" id="A0A6G1IFB0"/>
<reference evidence="1" key="1">
    <citation type="journal article" date="2020" name="Stud. Mycol.">
        <title>101 Dothideomycetes genomes: a test case for predicting lifestyles and emergence of pathogens.</title>
        <authorList>
            <person name="Haridas S."/>
            <person name="Albert R."/>
            <person name="Binder M."/>
            <person name="Bloem J."/>
            <person name="Labutti K."/>
            <person name="Salamov A."/>
            <person name="Andreopoulos B."/>
            <person name="Baker S."/>
            <person name="Barry K."/>
            <person name="Bills G."/>
            <person name="Bluhm B."/>
            <person name="Cannon C."/>
            <person name="Castanera R."/>
            <person name="Culley D."/>
            <person name="Daum C."/>
            <person name="Ezra D."/>
            <person name="Gonzalez J."/>
            <person name="Henrissat B."/>
            <person name="Kuo A."/>
            <person name="Liang C."/>
            <person name="Lipzen A."/>
            <person name="Lutzoni F."/>
            <person name="Magnuson J."/>
            <person name="Mondo S."/>
            <person name="Nolan M."/>
            <person name="Ohm R."/>
            <person name="Pangilinan J."/>
            <person name="Park H.-J."/>
            <person name="Ramirez L."/>
            <person name="Alfaro M."/>
            <person name="Sun H."/>
            <person name="Tritt A."/>
            <person name="Yoshinaga Y."/>
            <person name="Zwiers L.-H."/>
            <person name="Turgeon B."/>
            <person name="Goodwin S."/>
            <person name="Spatafora J."/>
            <person name="Crous P."/>
            <person name="Grigoriev I."/>
        </authorList>
    </citation>
    <scope>NUCLEOTIDE SEQUENCE</scope>
    <source>
        <strain evidence="1">CBS 122367</strain>
    </source>
</reference>
<dbReference type="Proteomes" id="UP000799291">
    <property type="component" value="Unassembled WGS sequence"/>
</dbReference>
<protein>
    <submittedName>
        <fullName evidence="1">Uncharacterized protein</fullName>
    </submittedName>
</protein>